<dbReference type="Proteomes" id="UP000249066">
    <property type="component" value="Unassembled WGS sequence"/>
</dbReference>
<protein>
    <submittedName>
        <fullName evidence="1">Phage major capsid protein, P2 family</fullName>
    </submittedName>
</protein>
<accession>A0A2W5AAC9</accession>
<gene>
    <name evidence="1" type="ORF">DI623_03000</name>
</gene>
<dbReference type="AlphaFoldDB" id="A0A2W5AAC9"/>
<sequence length="336" mass="37520">MRNSTRRLFNAYVSQIAALNGVEDANQSFSVDPSVQQKLEDRIQESSDFLQRINSTGVPELKGEKLGLGIGSPIASRTNTAANDRAPIDPSTLDNLAYELFKTDFDTFITYQKLDTWAKFPDFQERIRNAILRRCALDRITIGWNGVNAAAATDRVANPMLQDVNKGWLQHLREDKPEHFVTEGAAPGAITVGADGDYKTLDALVYDLVNGLMPTWAAGDTELVAIVGRGLLHDKYFPLINQDQDPTEQVARDIIMSSKRLGNLPAATVPFFPANTIAVTRYDNLSIYYQDGKRRRTIVDNAKRDRIENYESSNEAYVVEDYDFMVAAENIEFVAA</sequence>
<organism evidence="1 2">
    <name type="scientific">Sphingomonas sanxanigenens</name>
    <dbReference type="NCBI Taxonomy" id="397260"/>
    <lineage>
        <taxon>Bacteria</taxon>
        <taxon>Pseudomonadati</taxon>
        <taxon>Pseudomonadota</taxon>
        <taxon>Alphaproteobacteria</taxon>
        <taxon>Sphingomonadales</taxon>
        <taxon>Sphingomonadaceae</taxon>
        <taxon>Sphingomonas</taxon>
    </lineage>
</organism>
<dbReference type="InterPro" id="IPR006441">
    <property type="entry name" value="Phage_P2_GpN"/>
</dbReference>
<evidence type="ECO:0000313" key="2">
    <source>
        <dbReference type="Proteomes" id="UP000249066"/>
    </source>
</evidence>
<dbReference type="NCBIfam" id="TIGR01551">
    <property type="entry name" value="major_capsid_P2"/>
    <property type="match status" value="1"/>
</dbReference>
<reference evidence="1 2" key="1">
    <citation type="submission" date="2017-08" db="EMBL/GenBank/DDBJ databases">
        <title>Infants hospitalized years apart are colonized by the same room-sourced microbial strains.</title>
        <authorList>
            <person name="Brooks B."/>
            <person name="Olm M.R."/>
            <person name="Firek B.A."/>
            <person name="Baker R."/>
            <person name="Thomas B.C."/>
            <person name="Morowitz M.J."/>
            <person name="Banfield J.F."/>
        </authorList>
    </citation>
    <scope>NUCLEOTIDE SEQUENCE [LARGE SCALE GENOMIC DNA]</scope>
    <source>
        <strain evidence="1">S2_018_000_R2_101</strain>
    </source>
</reference>
<dbReference type="Pfam" id="PF05125">
    <property type="entry name" value="Phage_cap_P2"/>
    <property type="match status" value="1"/>
</dbReference>
<comment type="caution">
    <text evidence="1">The sequence shown here is derived from an EMBL/GenBank/DDBJ whole genome shotgun (WGS) entry which is preliminary data.</text>
</comment>
<evidence type="ECO:0000313" key="1">
    <source>
        <dbReference type="EMBL" id="PZO91504.1"/>
    </source>
</evidence>
<name>A0A2W5AAC9_9SPHN</name>
<dbReference type="EMBL" id="QFNN01000008">
    <property type="protein sequence ID" value="PZO91504.1"/>
    <property type="molecule type" value="Genomic_DNA"/>
</dbReference>
<proteinExistence type="predicted"/>